<sequence length="180" mass="20115">MTRSPLCNALALLLPLFLGSCATRLACDFSAPRLQWKHAKTPKGGSEEARVASYIVGRKEDGFTLSRVDHITHVPHCGLDLLSTFLTLGLVPHSWPDPVNVTVTGSVDGRKKTKTFALKLHRSTSLWHNLLPASSDDRAIARAVLQALREQKVLDPKYHHWLQESEKHWQQHQKGDGESE</sequence>
<feature type="signal peptide" evidence="1">
    <location>
        <begin position="1"/>
        <end position="26"/>
    </location>
</feature>
<accession>A0ABW0KN19</accession>
<evidence type="ECO:0000256" key="1">
    <source>
        <dbReference type="SAM" id="SignalP"/>
    </source>
</evidence>
<dbReference type="PROSITE" id="PS51257">
    <property type="entry name" value="PROKAR_LIPOPROTEIN"/>
    <property type="match status" value="1"/>
</dbReference>
<evidence type="ECO:0000313" key="3">
    <source>
        <dbReference type="Proteomes" id="UP001596052"/>
    </source>
</evidence>
<keyword evidence="1" id="KW-0732">Signal</keyword>
<dbReference type="Proteomes" id="UP001596052">
    <property type="component" value="Unassembled WGS sequence"/>
</dbReference>
<keyword evidence="3" id="KW-1185">Reference proteome</keyword>
<reference evidence="3" key="1">
    <citation type="journal article" date="2019" name="Int. J. Syst. Evol. Microbiol.">
        <title>The Global Catalogue of Microorganisms (GCM) 10K type strain sequencing project: providing services to taxonomists for standard genome sequencing and annotation.</title>
        <authorList>
            <consortium name="The Broad Institute Genomics Platform"/>
            <consortium name="The Broad Institute Genome Sequencing Center for Infectious Disease"/>
            <person name="Wu L."/>
            <person name="Ma J."/>
        </authorList>
    </citation>
    <scope>NUCLEOTIDE SEQUENCE [LARGE SCALE GENOMIC DNA]</scope>
    <source>
        <strain evidence="3">CGMCC 4.1469</strain>
    </source>
</reference>
<evidence type="ECO:0008006" key="4">
    <source>
        <dbReference type="Google" id="ProtNLM"/>
    </source>
</evidence>
<evidence type="ECO:0000313" key="2">
    <source>
        <dbReference type="EMBL" id="MFC5454042.1"/>
    </source>
</evidence>
<feature type="chain" id="PRO_5045810348" description="Lipoprotein" evidence="1">
    <location>
        <begin position="27"/>
        <end position="180"/>
    </location>
</feature>
<dbReference type="RefSeq" id="WP_377163712.1">
    <property type="nucleotide sequence ID" value="NZ_JBHSMQ010000001.1"/>
</dbReference>
<comment type="caution">
    <text evidence="2">The sequence shown here is derived from an EMBL/GenBank/DDBJ whole genome shotgun (WGS) entry which is preliminary data.</text>
</comment>
<dbReference type="EMBL" id="JBHSMQ010000001">
    <property type="protein sequence ID" value="MFC5454042.1"/>
    <property type="molecule type" value="Genomic_DNA"/>
</dbReference>
<name>A0ABW0KN19_9BACT</name>
<organism evidence="2 3">
    <name type="scientific">Prosthecobacter fluviatilis</name>
    <dbReference type="NCBI Taxonomy" id="445931"/>
    <lineage>
        <taxon>Bacteria</taxon>
        <taxon>Pseudomonadati</taxon>
        <taxon>Verrucomicrobiota</taxon>
        <taxon>Verrucomicrobiia</taxon>
        <taxon>Verrucomicrobiales</taxon>
        <taxon>Verrucomicrobiaceae</taxon>
        <taxon>Prosthecobacter</taxon>
    </lineage>
</organism>
<protein>
    <recommendedName>
        <fullName evidence="4">Lipoprotein</fullName>
    </recommendedName>
</protein>
<gene>
    <name evidence="2" type="ORF">ACFQDI_04160</name>
</gene>
<proteinExistence type="predicted"/>